<sequence length="118" mass="12667">MLAGEKDSGSWRDLLTYYRVWNVVLIGTCQVFAGHSGTALTLMEVMDIRKSARCGRGELQGKASAPGSSRRGPVSINHQLSLAHNTISDKTACRHTSGSNSRDVEASDRGLSDCGDLD</sequence>
<evidence type="ECO:0000313" key="1">
    <source>
        <dbReference type="EMBL" id="KAJ7985234.1"/>
    </source>
</evidence>
<comment type="caution">
    <text evidence="1">The sequence shown here is derived from an EMBL/GenBank/DDBJ whole genome shotgun (WGS) entry which is preliminary data.</text>
</comment>
<proteinExistence type="predicted"/>
<gene>
    <name evidence="1" type="ORF">DPEC_G00349970</name>
</gene>
<reference evidence="1" key="1">
    <citation type="submission" date="2021-05" db="EMBL/GenBank/DDBJ databases">
        <authorList>
            <person name="Pan Q."/>
            <person name="Jouanno E."/>
            <person name="Zahm M."/>
            <person name="Klopp C."/>
            <person name="Cabau C."/>
            <person name="Louis A."/>
            <person name="Berthelot C."/>
            <person name="Parey E."/>
            <person name="Roest Crollius H."/>
            <person name="Montfort J."/>
            <person name="Robinson-Rechavi M."/>
            <person name="Bouchez O."/>
            <person name="Lampietro C."/>
            <person name="Lopez Roques C."/>
            <person name="Donnadieu C."/>
            <person name="Postlethwait J."/>
            <person name="Bobe J."/>
            <person name="Dillon D."/>
            <person name="Chandos A."/>
            <person name="von Hippel F."/>
            <person name="Guiguen Y."/>
        </authorList>
    </citation>
    <scope>NUCLEOTIDE SEQUENCE</scope>
    <source>
        <strain evidence="1">YG-Jan2019</strain>
    </source>
</reference>
<protein>
    <submittedName>
        <fullName evidence="1">Uncharacterized protein</fullName>
    </submittedName>
</protein>
<dbReference type="EMBL" id="CM055763">
    <property type="protein sequence ID" value="KAJ7985234.1"/>
    <property type="molecule type" value="Genomic_DNA"/>
</dbReference>
<dbReference type="Proteomes" id="UP001157502">
    <property type="component" value="Chromosome 36"/>
</dbReference>
<name>A0ACC2F1K8_DALPE</name>
<accession>A0ACC2F1K8</accession>
<keyword evidence="2" id="KW-1185">Reference proteome</keyword>
<organism evidence="1 2">
    <name type="scientific">Dallia pectoralis</name>
    <name type="common">Alaska blackfish</name>
    <dbReference type="NCBI Taxonomy" id="75939"/>
    <lineage>
        <taxon>Eukaryota</taxon>
        <taxon>Metazoa</taxon>
        <taxon>Chordata</taxon>
        <taxon>Craniata</taxon>
        <taxon>Vertebrata</taxon>
        <taxon>Euteleostomi</taxon>
        <taxon>Actinopterygii</taxon>
        <taxon>Neopterygii</taxon>
        <taxon>Teleostei</taxon>
        <taxon>Protacanthopterygii</taxon>
        <taxon>Esociformes</taxon>
        <taxon>Umbridae</taxon>
        <taxon>Dallia</taxon>
    </lineage>
</organism>
<evidence type="ECO:0000313" key="2">
    <source>
        <dbReference type="Proteomes" id="UP001157502"/>
    </source>
</evidence>